<dbReference type="Proteomes" id="UP000239340">
    <property type="component" value="Plasmid pSfreNXT3c"/>
</dbReference>
<dbReference type="AlphaFoldDB" id="A0A2L0HCW6"/>
<gene>
    <name evidence="1" type="ORF">NXT3_PC00103</name>
</gene>
<dbReference type="RefSeq" id="WP_104840745.1">
    <property type="nucleotide sequence ID" value="NZ_CP024310.1"/>
</dbReference>
<organism evidence="1 2">
    <name type="scientific">Rhizobium fredii</name>
    <name type="common">Sinorhizobium fredii</name>
    <dbReference type="NCBI Taxonomy" id="380"/>
    <lineage>
        <taxon>Bacteria</taxon>
        <taxon>Pseudomonadati</taxon>
        <taxon>Pseudomonadota</taxon>
        <taxon>Alphaproteobacteria</taxon>
        <taxon>Hyphomicrobiales</taxon>
        <taxon>Rhizobiaceae</taxon>
        <taxon>Sinorhizobium/Ensifer group</taxon>
        <taxon>Sinorhizobium</taxon>
    </lineage>
</organism>
<protein>
    <recommendedName>
        <fullName evidence="3">PIN domain-containing protein</fullName>
    </recommendedName>
</protein>
<sequence>MRQPPFSDDIDVSFVVDASVIINLNASGCAAEIIRSHRVILLSSDVVKAELGFDRKSGRDDGEMAERLSEQGLLKYLSFDDEAERLFETLVSGSAEETLDDGEAATLAIAAATNTAAVVDEKKAIRISAGRFPGLRLFSTTDLLLAPSVESAIGRDRMADAVFNALTGARMSVPDRHHSLLVDLLGARLHECRSVPTGVRRLLTV</sequence>
<evidence type="ECO:0008006" key="3">
    <source>
        <dbReference type="Google" id="ProtNLM"/>
    </source>
</evidence>
<name>A0A2L0HCW6_RHIFR</name>
<evidence type="ECO:0000313" key="2">
    <source>
        <dbReference type="Proteomes" id="UP000239340"/>
    </source>
</evidence>
<dbReference type="InterPro" id="IPR021799">
    <property type="entry name" value="PIN-like_prokaryotic"/>
</dbReference>
<geneLocation type="plasmid" evidence="2">
    <name>psfrenxt3c</name>
</geneLocation>
<dbReference type="Pfam" id="PF11848">
    <property type="entry name" value="DUF3368"/>
    <property type="match status" value="1"/>
</dbReference>
<reference evidence="1 2" key="1">
    <citation type="submission" date="2017-10" db="EMBL/GenBank/DDBJ databases">
        <title>Analysis of the genome sequences of Rhizobium populations associated to common bean (phaseolus vulgaris).</title>
        <authorList>
            <person name="Bustos P."/>
            <person name="Santamaria R.I."/>
            <person name="Miranda-Sanchez F."/>
            <person name="Perez-Carrascal O."/>
            <person name="Juarez S."/>
            <person name="Lozano L."/>
            <person name="Martinez-Flores I."/>
            <person name="Vinuesa P."/>
            <person name="Martinez-Romero E."/>
            <person name="Cevallos M.A."/>
            <person name="Romero D."/>
            <person name="Davila G."/>
            <person name="Gonzalez V."/>
        </authorList>
    </citation>
    <scope>NUCLEOTIDE SEQUENCE [LARGE SCALE GENOMIC DNA]</scope>
    <source>
        <strain evidence="1 2">NXT3</strain>
        <plasmid evidence="2">Plasmid psfrenxt3c</plasmid>
    </source>
</reference>
<keyword evidence="1" id="KW-0614">Plasmid</keyword>
<accession>A0A2L0HCW6</accession>
<dbReference type="EMBL" id="CP024310">
    <property type="protein sequence ID" value="AUX79284.1"/>
    <property type="molecule type" value="Genomic_DNA"/>
</dbReference>
<evidence type="ECO:0000313" key="1">
    <source>
        <dbReference type="EMBL" id="AUX79284.1"/>
    </source>
</evidence>
<proteinExistence type="predicted"/>